<evidence type="ECO:0000256" key="8">
    <source>
        <dbReference type="ARBA" id="ARBA00023204"/>
    </source>
</evidence>
<evidence type="ECO:0000313" key="13">
    <source>
        <dbReference type="EMBL" id="MCM2436626.1"/>
    </source>
</evidence>
<evidence type="ECO:0000256" key="10">
    <source>
        <dbReference type="PROSITE-ProRule" id="PRU10072"/>
    </source>
</evidence>
<evidence type="ECO:0000256" key="11">
    <source>
        <dbReference type="RuleBase" id="RU003780"/>
    </source>
</evidence>
<evidence type="ECO:0000256" key="3">
    <source>
        <dbReference type="ARBA" id="ARBA00008184"/>
    </source>
</evidence>
<dbReference type="PROSITE" id="PS00130">
    <property type="entry name" value="U_DNA_GLYCOSYLASE"/>
    <property type="match status" value="1"/>
</dbReference>
<dbReference type="Proteomes" id="UP001057481">
    <property type="component" value="Unassembled WGS sequence"/>
</dbReference>
<dbReference type="NCBIfam" id="NF003589">
    <property type="entry name" value="PRK05254.1-2"/>
    <property type="match status" value="1"/>
</dbReference>
<comment type="similarity">
    <text evidence="3 9 11">Belongs to the uracil-DNA glycosylase (UDG) superfamily. UNG family.</text>
</comment>
<dbReference type="Gene3D" id="3.40.470.10">
    <property type="entry name" value="Uracil-DNA glycosylase-like domain"/>
    <property type="match status" value="1"/>
</dbReference>
<dbReference type="SMART" id="SM00987">
    <property type="entry name" value="UreE_C"/>
    <property type="match status" value="1"/>
</dbReference>
<keyword evidence="6 9" id="KW-0227">DNA damage</keyword>
<keyword evidence="8 9" id="KW-0234">DNA repair</keyword>
<dbReference type="EMBL" id="JAGMVS010000038">
    <property type="protein sequence ID" value="MCM2436626.1"/>
    <property type="molecule type" value="Genomic_DNA"/>
</dbReference>
<dbReference type="SMART" id="SM00986">
    <property type="entry name" value="UDG"/>
    <property type="match status" value="1"/>
</dbReference>
<organism evidence="13 14">
    <name type="scientific">Periweissella beninensis</name>
    <dbReference type="NCBI Taxonomy" id="504936"/>
    <lineage>
        <taxon>Bacteria</taxon>
        <taxon>Bacillati</taxon>
        <taxon>Bacillota</taxon>
        <taxon>Bacilli</taxon>
        <taxon>Lactobacillales</taxon>
        <taxon>Lactobacillaceae</taxon>
        <taxon>Periweissella</taxon>
    </lineage>
</organism>
<name>A0ABT0VFL4_9LACO</name>
<evidence type="ECO:0000256" key="6">
    <source>
        <dbReference type="ARBA" id="ARBA00022763"/>
    </source>
</evidence>
<sequence>MEPYIHNDWWQILAPVLRSKQFEDLFNYLHSEYQEKIIFPPKEKVFMAFNLTAFSATKVVILGQDPYHGRGQAEGLSFSVADKSKLPPSLRNIYQELGDDLGVPKPTTGSLKAWAQQGVLLLNNVLTVRQGVANSHKNIGWEVLSDVAIKALSDKPTPVVFILWGKPAQSKLKLIDQTKNLVIMSAHPSPLSAYRGFFGSKPFSQANAFLIASNQTPINWQLP</sequence>
<dbReference type="InterPro" id="IPR005122">
    <property type="entry name" value="Uracil-DNA_glycosylase-like"/>
</dbReference>
<gene>
    <name evidence="9" type="primary">ung</name>
    <name evidence="13" type="ORF">KAK10_01585</name>
</gene>
<proteinExistence type="inferred from homology"/>
<dbReference type="InterPro" id="IPR036895">
    <property type="entry name" value="Uracil-DNA_glycosylase-like_sf"/>
</dbReference>
<dbReference type="GO" id="GO:0004844">
    <property type="term" value="F:uracil DNA N-glycosylase activity"/>
    <property type="evidence" value="ECO:0007669"/>
    <property type="project" value="UniProtKB-EC"/>
</dbReference>
<dbReference type="SUPFAM" id="SSF52141">
    <property type="entry name" value="Uracil-DNA glycosylase-like"/>
    <property type="match status" value="1"/>
</dbReference>
<evidence type="ECO:0000256" key="5">
    <source>
        <dbReference type="ARBA" id="ARBA00018429"/>
    </source>
</evidence>
<feature type="active site" description="Proton acceptor" evidence="9 10">
    <location>
        <position position="65"/>
    </location>
</feature>
<evidence type="ECO:0000256" key="1">
    <source>
        <dbReference type="ARBA" id="ARBA00001400"/>
    </source>
</evidence>
<accession>A0ABT0VFL4</accession>
<evidence type="ECO:0000256" key="4">
    <source>
        <dbReference type="ARBA" id="ARBA00012030"/>
    </source>
</evidence>
<dbReference type="RefSeq" id="WP_205143076.1">
    <property type="nucleotide sequence ID" value="NZ_JAFBDN010000003.1"/>
</dbReference>
<dbReference type="InterPro" id="IPR018085">
    <property type="entry name" value="Ura-DNA_Glyclase_AS"/>
</dbReference>
<dbReference type="NCBIfam" id="NF003591">
    <property type="entry name" value="PRK05254.1-4"/>
    <property type="match status" value="1"/>
</dbReference>
<dbReference type="HAMAP" id="MF_00148">
    <property type="entry name" value="UDG"/>
    <property type="match status" value="1"/>
</dbReference>
<dbReference type="PANTHER" id="PTHR11264">
    <property type="entry name" value="URACIL-DNA GLYCOSYLASE"/>
    <property type="match status" value="1"/>
</dbReference>
<evidence type="ECO:0000259" key="12">
    <source>
        <dbReference type="SMART" id="SM00986"/>
    </source>
</evidence>
<dbReference type="NCBIfam" id="NF003588">
    <property type="entry name" value="PRK05254.1-1"/>
    <property type="match status" value="1"/>
</dbReference>
<comment type="caution">
    <text evidence="13">The sequence shown here is derived from an EMBL/GenBank/DDBJ whole genome shotgun (WGS) entry which is preliminary data.</text>
</comment>
<dbReference type="NCBIfam" id="NF003592">
    <property type="entry name" value="PRK05254.1-5"/>
    <property type="match status" value="1"/>
</dbReference>
<dbReference type="InterPro" id="IPR002043">
    <property type="entry name" value="UDG_fam1"/>
</dbReference>
<dbReference type="CDD" id="cd10027">
    <property type="entry name" value="UDG-F1-like"/>
    <property type="match status" value="1"/>
</dbReference>
<evidence type="ECO:0000256" key="7">
    <source>
        <dbReference type="ARBA" id="ARBA00022801"/>
    </source>
</evidence>
<keyword evidence="14" id="KW-1185">Reference proteome</keyword>
<comment type="subcellular location">
    <subcellularLocation>
        <location evidence="9">Cytoplasm</location>
    </subcellularLocation>
</comment>
<keyword evidence="13" id="KW-0326">Glycosidase</keyword>
<comment type="function">
    <text evidence="2 9 11">Excises uracil residues from the DNA which can arise as a result of misincorporation of dUMP residues by DNA polymerase or due to deamination of cytosine.</text>
</comment>
<keyword evidence="9" id="KW-0963">Cytoplasm</keyword>
<evidence type="ECO:0000256" key="9">
    <source>
        <dbReference type="HAMAP-Rule" id="MF_00148"/>
    </source>
</evidence>
<reference evidence="13" key="1">
    <citation type="submission" date="2021-04" db="EMBL/GenBank/DDBJ databases">
        <title>Taxonomic assessment of Weissella genus.</title>
        <authorList>
            <person name="Fanelli F."/>
            <person name="Chieffi D."/>
            <person name="Dell'Aquila A."/>
            <person name="Gyu-Sung C."/>
            <person name="Franz C.M.A.P."/>
            <person name="Fusco V."/>
        </authorList>
    </citation>
    <scope>NUCLEOTIDE SEQUENCE</scope>
    <source>
        <strain evidence="13">LMG 25373</strain>
    </source>
</reference>
<keyword evidence="7 9" id="KW-0378">Hydrolase</keyword>
<comment type="catalytic activity">
    <reaction evidence="1 9 11">
        <text>Hydrolyzes single-stranded DNA or mismatched double-stranded DNA and polynucleotides, releasing free uracil.</text>
        <dbReference type="EC" id="3.2.2.27"/>
    </reaction>
</comment>
<dbReference type="PANTHER" id="PTHR11264:SF0">
    <property type="entry name" value="URACIL-DNA GLYCOSYLASE"/>
    <property type="match status" value="1"/>
</dbReference>
<evidence type="ECO:0000313" key="14">
    <source>
        <dbReference type="Proteomes" id="UP001057481"/>
    </source>
</evidence>
<dbReference type="NCBIfam" id="TIGR00628">
    <property type="entry name" value="ung"/>
    <property type="match status" value="1"/>
</dbReference>
<evidence type="ECO:0000256" key="2">
    <source>
        <dbReference type="ARBA" id="ARBA00002631"/>
    </source>
</evidence>
<dbReference type="EC" id="3.2.2.27" evidence="4 9"/>
<feature type="domain" description="Uracil-DNA glycosylase-like" evidence="12">
    <location>
        <begin position="50"/>
        <end position="210"/>
    </location>
</feature>
<protein>
    <recommendedName>
        <fullName evidence="5 9">Uracil-DNA glycosylase</fullName>
        <shortName evidence="9">UDG</shortName>
        <ecNumber evidence="4 9">3.2.2.27</ecNumber>
    </recommendedName>
</protein>
<dbReference type="Pfam" id="PF03167">
    <property type="entry name" value="UDG"/>
    <property type="match status" value="1"/>
</dbReference>